<comment type="caution">
    <text evidence="1">The sequence shown here is derived from an EMBL/GenBank/DDBJ whole genome shotgun (WGS) entry which is preliminary data.</text>
</comment>
<dbReference type="RefSeq" id="WP_106254473.1">
    <property type="nucleotide sequence ID" value="NZ_CAWNSW010000019.1"/>
</dbReference>
<dbReference type="AlphaFoldDB" id="A0A2T1ER93"/>
<dbReference type="InterPro" id="IPR036249">
    <property type="entry name" value="Thioredoxin-like_sf"/>
</dbReference>
<dbReference type="OrthoDB" id="465045at2"/>
<dbReference type="Proteomes" id="UP000239576">
    <property type="component" value="Unassembled WGS sequence"/>
</dbReference>
<evidence type="ECO:0000313" key="2">
    <source>
        <dbReference type="Proteomes" id="UP000239576"/>
    </source>
</evidence>
<dbReference type="EMBL" id="PVWK01000009">
    <property type="protein sequence ID" value="PSB35231.1"/>
    <property type="molecule type" value="Genomic_DNA"/>
</dbReference>
<gene>
    <name evidence="1" type="ORF">C7B82_01095</name>
</gene>
<reference evidence="1 2" key="2">
    <citation type="submission" date="2018-03" db="EMBL/GenBank/DDBJ databases">
        <title>The ancient ancestry and fast evolution of plastids.</title>
        <authorList>
            <person name="Moore K.R."/>
            <person name="Magnabosco C."/>
            <person name="Momper L."/>
            <person name="Gold D.A."/>
            <person name="Bosak T."/>
            <person name="Fournier G.P."/>
        </authorList>
    </citation>
    <scope>NUCLEOTIDE SEQUENCE [LARGE SCALE GENOMIC DNA]</scope>
    <source>
        <strain evidence="1 2">ULC18</strain>
    </source>
</reference>
<organism evidence="1 2">
    <name type="scientific">Stenomitos frigidus ULC18</name>
    <dbReference type="NCBI Taxonomy" id="2107698"/>
    <lineage>
        <taxon>Bacteria</taxon>
        <taxon>Bacillati</taxon>
        <taxon>Cyanobacteriota</taxon>
        <taxon>Cyanophyceae</taxon>
        <taxon>Leptolyngbyales</taxon>
        <taxon>Leptolyngbyaceae</taxon>
        <taxon>Stenomitos</taxon>
    </lineage>
</organism>
<accession>A0A2T1ER93</accession>
<dbReference type="SUPFAM" id="SSF52833">
    <property type="entry name" value="Thioredoxin-like"/>
    <property type="match status" value="1"/>
</dbReference>
<protein>
    <submittedName>
        <fullName evidence="1">(Fe-S)-binding protein</fullName>
    </submittedName>
</protein>
<proteinExistence type="predicted"/>
<reference evidence="2" key="1">
    <citation type="submission" date="2018-02" db="EMBL/GenBank/DDBJ databases">
        <authorList>
            <person name="Moore K."/>
            <person name="Momper L."/>
        </authorList>
    </citation>
    <scope>NUCLEOTIDE SEQUENCE [LARGE SCALE GENOMIC DNA]</scope>
    <source>
        <strain evidence="2">ULC18</strain>
    </source>
</reference>
<keyword evidence="2" id="KW-1185">Reference proteome</keyword>
<dbReference type="CDD" id="cd02980">
    <property type="entry name" value="TRX_Fd_family"/>
    <property type="match status" value="1"/>
</dbReference>
<evidence type="ECO:0000313" key="1">
    <source>
        <dbReference type="EMBL" id="PSB35231.1"/>
    </source>
</evidence>
<name>A0A2T1ER93_9CYAN</name>
<dbReference type="Gene3D" id="3.40.30.10">
    <property type="entry name" value="Glutaredoxin"/>
    <property type="match status" value="1"/>
</dbReference>
<sequence>MTKLDRQPSAWHLEGRFLGFMLKDDKPKRMQLMTANGTCSIKLAKDIRASVSQTLNPGDWVQVWGETKAGYKAKVSDKTDRSLKAYKVSKAAPSSIEQTLPATPQETKLQKPAASATILICQKSDCMKRDSKGVCRALETALSDRGLTDQVTIRSTGCMKDCKVGPNVVFIPEKTRYSKVSARDAATLIDKQFPKPVQQESSEQTSLPSAI</sequence>